<dbReference type="Gene3D" id="2.60.120.380">
    <property type="match status" value="1"/>
</dbReference>
<accession>A0ABT1L7V2</accession>
<evidence type="ECO:0000313" key="4">
    <source>
        <dbReference type="Proteomes" id="UP001205890"/>
    </source>
</evidence>
<evidence type="ECO:0000259" key="2">
    <source>
        <dbReference type="Pfam" id="PF08239"/>
    </source>
</evidence>
<comment type="caution">
    <text evidence="3">The sequence shown here is derived from an EMBL/GenBank/DDBJ whole genome shotgun (WGS) entry which is preliminary data.</text>
</comment>
<proteinExistence type="predicted"/>
<protein>
    <submittedName>
        <fullName evidence="3">SH3 domain-containing protein</fullName>
    </submittedName>
</protein>
<dbReference type="Gene3D" id="2.30.30.40">
    <property type="entry name" value="SH3 Domains"/>
    <property type="match status" value="1"/>
</dbReference>
<dbReference type="Pfam" id="PF08239">
    <property type="entry name" value="SH3_3"/>
    <property type="match status" value="1"/>
</dbReference>
<feature type="signal peptide" evidence="1">
    <location>
        <begin position="1"/>
        <end position="20"/>
    </location>
</feature>
<evidence type="ECO:0000313" key="3">
    <source>
        <dbReference type="EMBL" id="MCP8937549.1"/>
    </source>
</evidence>
<evidence type="ECO:0000256" key="1">
    <source>
        <dbReference type="SAM" id="SignalP"/>
    </source>
</evidence>
<dbReference type="EMBL" id="JANCLU010000002">
    <property type="protein sequence ID" value="MCP8937549.1"/>
    <property type="molecule type" value="Genomic_DNA"/>
</dbReference>
<dbReference type="RefSeq" id="WP_254738642.1">
    <property type="nucleotide sequence ID" value="NZ_JANCLU010000002.1"/>
</dbReference>
<organism evidence="3 4">
    <name type="scientific">Alsobacter ponti</name>
    <dbReference type="NCBI Taxonomy" id="2962936"/>
    <lineage>
        <taxon>Bacteria</taxon>
        <taxon>Pseudomonadati</taxon>
        <taxon>Pseudomonadota</taxon>
        <taxon>Alphaproteobacteria</taxon>
        <taxon>Hyphomicrobiales</taxon>
        <taxon>Alsobacteraceae</taxon>
        <taxon>Alsobacter</taxon>
    </lineage>
</organism>
<feature type="chain" id="PRO_5047018326" evidence="1">
    <location>
        <begin position="21"/>
        <end position="339"/>
    </location>
</feature>
<gene>
    <name evidence="3" type="ORF">NK718_03395</name>
</gene>
<dbReference type="Proteomes" id="UP001205890">
    <property type="component" value="Unassembled WGS sequence"/>
</dbReference>
<keyword evidence="1" id="KW-0732">Signal</keyword>
<reference evidence="3 4" key="1">
    <citation type="submission" date="2022-07" db="EMBL/GenBank/DDBJ databases">
        <authorList>
            <person name="Li W.-J."/>
            <person name="Deng Q.-Q."/>
        </authorList>
    </citation>
    <scope>NUCLEOTIDE SEQUENCE [LARGE SCALE GENOMIC DNA]</scope>
    <source>
        <strain evidence="3 4">SYSU M60028</strain>
    </source>
</reference>
<keyword evidence="4" id="KW-1185">Reference proteome</keyword>
<sequence>MNRWVAVLLACVFASTAGFAAEETRVQEVRFPPGKSGVTLRGKIAGSQSVLYTVGAEAGQAMTVALAPSNGATYFNVYPPGRGPGDEALAVSGTEGPLTPAVNRFSATLQTSGIYTISVYMMRSAARRNERSAYRLDIAIAPAKGESLKQPVQGDYADGLQGGPDFWRVAGLRRGDALRLRAEPSATAPVLASVPNGASLRNRGCRMREGERWCQVETTGDKRTVGWAAGRYLREGPPPSDAKVPGTDFHATGNLPCARREGQPMGSCRFGVVRTGGGSGSVTVYWPDGGTRLIRFVAGAPAGSDNDVAPLQVRRNADLFILTIGPERLEIPEAVITGG</sequence>
<name>A0ABT1L7V2_9HYPH</name>
<feature type="domain" description="SH3b" evidence="2">
    <location>
        <begin position="176"/>
        <end position="233"/>
    </location>
</feature>
<dbReference type="InterPro" id="IPR003646">
    <property type="entry name" value="SH3-like_bac-type"/>
</dbReference>